<feature type="transmembrane region" description="Helical" evidence="10">
    <location>
        <begin position="131"/>
        <end position="153"/>
    </location>
</feature>
<keyword evidence="4 10" id="KW-0812">Transmembrane</keyword>
<comment type="similarity">
    <text evidence="10">Belongs to the insect chemoreceptor superfamily. Heteromeric odorant receptor channel (TC 1.A.69) family.</text>
</comment>
<keyword evidence="2" id="KW-1003">Cell membrane</keyword>
<dbReference type="SMR" id="A0A6M9TYX2"/>
<reference evidence="11" key="1">
    <citation type="journal article" date="2020" name="Mol. Phylogenet. Evol.">
        <title>Analyses of chemosensory genes provide insight into the evolution of behavioral differences to phytochemicals in Bactrocera species.</title>
        <authorList>
            <person name="Wu Z."/>
            <person name="Cui Y."/>
            <person name="Ma J."/>
            <person name="Qu M."/>
            <person name="Lin J."/>
        </authorList>
    </citation>
    <scope>NUCLEOTIDE SEQUENCE</scope>
</reference>
<dbReference type="GO" id="GO:0007165">
    <property type="term" value="P:signal transduction"/>
    <property type="evidence" value="ECO:0007669"/>
    <property type="project" value="UniProtKB-KW"/>
</dbReference>
<feature type="transmembrane region" description="Helical" evidence="10">
    <location>
        <begin position="35"/>
        <end position="55"/>
    </location>
</feature>
<evidence type="ECO:0000256" key="5">
    <source>
        <dbReference type="ARBA" id="ARBA00022725"/>
    </source>
</evidence>
<name>A0A6M9TYX2_BACDO</name>
<evidence type="ECO:0000256" key="10">
    <source>
        <dbReference type="RuleBase" id="RU351113"/>
    </source>
</evidence>
<evidence type="ECO:0000256" key="4">
    <source>
        <dbReference type="ARBA" id="ARBA00022692"/>
    </source>
</evidence>
<evidence type="ECO:0000256" key="3">
    <source>
        <dbReference type="ARBA" id="ARBA00022606"/>
    </source>
</evidence>
<dbReference type="GO" id="GO:0005886">
    <property type="term" value="C:plasma membrane"/>
    <property type="evidence" value="ECO:0007669"/>
    <property type="project" value="UniProtKB-SubCell"/>
</dbReference>
<keyword evidence="3 10" id="KW-0716">Sensory transduction</keyword>
<evidence type="ECO:0000256" key="6">
    <source>
        <dbReference type="ARBA" id="ARBA00022989"/>
    </source>
</evidence>
<dbReference type="Pfam" id="PF02949">
    <property type="entry name" value="7tm_6"/>
    <property type="match status" value="1"/>
</dbReference>
<protein>
    <recommendedName>
        <fullName evidence="10">Odorant receptor</fullName>
    </recommendedName>
</protein>
<keyword evidence="7 10" id="KW-0472">Membrane</keyword>
<evidence type="ECO:0000256" key="8">
    <source>
        <dbReference type="ARBA" id="ARBA00023170"/>
    </source>
</evidence>
<dbReference type="OrthoDB" id="6604226at2759"/>
<evidence type="ECO:0000313" key="11">
    <source>
        <dbReference type="EMBL" id="QKN21234.1"/>
    </source>
</evidence>
<keyword evidence="9 10" id="KW-0807">Transducer</keyword>
<keyword evidence="8 10" id="KW-0675">Receptor</keyword>
<dbReference type="PANTHER" id="PTHR21137:SF35">
    <property type="entry name" value="ODORANT RECEPTOR 19A-RELATED"/>
    <property type="match status" value="1"/>
</dbReference>
<sequence>MKKLRKPEIKTNDSFTWLLRNWELTGIKLLHPYKFLNLLHIVFSWILIVLSPISMGTVIFNTMGDTSMTVTLTSLQASLNALLLPFRTLVIAINFKRLRSVEQIFENLDQFYVREEERLEIKNCEKTCRSLFFTCSILYNIYGVSTWLVALFAHNHDIFWLIFIDWIPYQPLRHCLHFLSEVVMIHFLLQASVSSDTFPAIYIRALRTHIKLLTGRVSRLGTNSVFNDEQNFRELVACISSHQQILQVADIVGSIFSLTIFLQLAFGAAILCVCMLNIFIFADTMHKVTTIVYYLVVLMQTVPSCYQASMLEADCAKLPDAIFHCNWMDMDKRFRKLIIYFLHHTQTEITFTGVKLFRINLSTNLSIAKFSFTLYTFMNEMGFGKNVKERLE</sequence>
<feature type="transmembrane region" description="Helical" evidence="10">
    <location>
        <begin position="75"/>
        <end position="95"/>
    </location>
</feature>
<dbReference type="PANTHER" id="PTHR21137">
    <property type="entry name" value="ODORANT RECEPTOR"/>
    <property type="match status" value="1"/>
</dbReference>
<gene>
    <name evidence="11" type="primary">OR7a.1</name>
</gene>
<keyword evidence="5 10" id="KW-0552">Olfaction</keyword>
<dbReference type="EMBL" id="MT474522">
    <property type="protein sequence ID" value="QKN21234.1"/>
    <property type="molecule type" value="mRNA"/>
</dbReference>
<feature type="transmembrane region" description="Helical" evidence="10">
    <location>
        <begin position="255"/>
        <end position="279"/>
    </location>
</feature>
<keyword evidence="6 10" id="KW-1133">Transmembrane helix</keyword>
<accession>A0A6M9TYX2</accession>
<dbReference type="GO" id="GO:0004984">
    <property type="term" value="F:olfactory receptor activity"/>
    <property type="evidence" value="ECO:0007669"/>
    <property type="project" value="InterPro"/>
</dbReference>
<dbReference type="AlphaFoldDB" id="A0A6M9TYX2"/>
<evidence type="ECO:0000256" key="2">
    <source>
        <dbReference type="ARBA" id="ARBA00022475"/>
    </source>
</evidence>
<evidence type="ECO:0000256" key="9">
    <source>
        <dbReference type="ARBA" id="ARBA00023224"/>
    </source>
</evidence>
<organism evidence="11">
    <name type="scientific">Bactrocera dorsalis</name>
    <name type="common">Oriental fruit fly</name>
    <name type="synonym">Dacus dorsalis</name>
    <dbReference type="NCBI Taxonomy" id="27457"/>
    <lineage>
        <taxon>Eukaryota</taxon>
        <taxon>Metazoa</taxon>
        <taxon>Ecdysozoa</taxon>
        <taxon>Arthropoda</taxon>
        <taxon>Hexapoda</taxon>
        <taxon>Insecta</taxon>
        <taxon>Pterygota</taxon>
        <taxon>Neoptera</taxon>
        <taxon>Endopterygota</taxon>
        <taxon>Diptera</taxon>
        <taxon>Brachycera</taxon>
        <taxon>Muscomorpha</taxon>
        <taxon>Tephritoidea</taxon>
        <taxon>Tephritidae</taxon>
        <taxon>Bactrocera</taxon>
        <taxon>Bactrocera</taxon>
    </lineage>
</organism>
<dbReference type="InterPro" id="IPR004117">
    <property type="entry name" value="7tm6_olfct_rcpt"/>
</dbReference>
<comment type="subcellular location">
    <subcellularLocation>
        <location evidence="1 10">Cell membrane</location>
        <topology evidence="1 10">Multi-pass membrane protein</topology>
    </subcellularLocation>
</comment>
<comment type="caution">
    <text evidence="10">Lacks conserved residue(s) required for the propagation of feature annotation.</text>
</comment>
<proteinExistence type="evidence at transcript level"/>
<evidence type="ECO:0000256" key="7">
    <source>
        <dbReference type="ARBA" id="ARBA00023136"/>
    </source>
</evidence>
<evidence type="ECO:0000256" key="1">
    <source>
        <dbReference type="ARBA" id="ARBA00004651"/>
    </source>
</evidence>
<dbReference type="GO" id="GO:0005549">
    <property type="term" value="F:odorant binding"/>
    <property type="evidence" value="ECO:0007669"/>
    <property type="project" value="InterPro"/>
</dbReference>